<feature type="domain" description="DZANK-type" evidence="2">
    <location>
        <begin position="5"/>
        <end position="64"/>
    </location>
</feature>
<feature type="transmembrane region" description="Helical" evidence="1">
    <location>
        <begin position="150"/>
        <end position="175"/>
    </location>
</feature>
<dbReference type="Pfam" id="PF12773">
    <property type="entry name" value="DZR"/>
    <property type="match status" value="1"/>
</dbReference>
<dbReference type="STRING" id="1577791.Mpt1_c04640"/>
<dbReference type="InterPro" id="IPR025874">
    <property type="entry name" value="DZR"/>
</dbReference>
<gene>
    <name evidence="3" type="ORF">Mpt1_c04640</name>
</gene>
<evidence type="ECO:0000259" key="2">
    <source>
        <dbReference type="Pfam" id="PF12773"/>
    </source>
</evidence>
<dbReference type="OrthoDB" id="11143at2157"/>
<accession>A0A0A7LFS2</accession>
<sequence>MNYICPECGSDIPEESEFCYRCGRKRDNTIRVDPAGHFVEPEKNKCTACGAEMSPNDLICQKCGEPRSRIQMATFRPKMVKNGWIGIALAVIGGILVFLPIGPIGPLSGMFSIFGLGHFYFKKWKRGAWFLLITALMFFIMYTEPEMTTLMHFLFFTASVFFFLMQTMEVVMLAFTPPKTTE</sequence>
<dbReference type="EMBL" id="CP010070">
    <property type="protein sequence ID" value="AIZ56356.1"/>
    <property type="molecule type" value="Genomic_DNA"/>
</dbReference>
<keyword evidence="1" id="KW-0812">Transmembrane</keyword>
<proteinExistence type="predicted"/>
<name>A0A0A7LFS2_9ARCH</name>
<feature type="transmembrane region" description="Helical" evidence="1">
    <location>
        <begin position="79"/>
        <end position="98"/>
    </location>
</feature>
<dbReference type="HOGENOM" id="CLU_1478843_0_0_2"/>
<keyword evidence="1" id="KW-0472">Membrane</keyword>
<reference evidence="3 4" key="1">
    <citation type="journal article" date="2014" name="Appl. Environ. Microbiol.">
        <title>Comparative Genome Analysis of 'Candidatus Methanoplasma termitum' Indicates a New Mode of Energy Metabolism in the Seventh Order of Methanogens.</title>
        <authorList>
            <person name="Lang K."/>
            <person name="Schuldes J."/>
            <person name="Klingl A."/>
            <person name="Poehlein A."/>
            <person name="Daniel R."/>
            <person name="Brune A."/>
        </authorList>
    </citation>
    <scope>NUCLEOTIDE SEQUENCE [LARGE SCALE GENOMIC DNA]</scope>
    <source>
        <strain evidence="4">Mpt1</strain>
    </source>
</reference>
<organism evidence="3 4">
    <name type="scientific">Candidatus Methanoplasma termitum</name>
    <dbReference type="NCBI Taxonomy" id="1577791"/>
    <lineage>
        <taxon>Archaea</taxon>
        <taxon>Methanobacteriati</taxon>
        <taxon>Thermoplasmatota</taxon>
        <taxon>Thermoplasmata</taxon>
        <taxon>Methanomassiliicoccales</taxon>
        <taxon>Methanomassiliicoccaceae</taxon>
        <taxon>Candidatus Methanoplasma</taxon>
    </lineage>
</organism>
<keyword evidence="4" id="KW-1185">Reference proteome</keyword>
<dbReference type="GeneID" id="24818134"/>
<evidence type="ECO:0000313" key="4">
    <source>
        <dbReference type="Proteomes" id="UP000030787"/>
    </source>
</evidence>
<keyword evidence="1" id="KW-1133">Transmembrane helix</keyword>
<dbReference type="RefSeq" id="WP_048111723.1">
    <property type="nucleotide sequence ID" value="NZ_CP010070.1"/>
</dbReference>
<dbReference type="KEGG" id="mear:Mpt1_c04640"/>
<dbReference type="AlphaFoldDB" id="A0A0A7LFS2"/>
<protein>
    <submittedName>
        <fullName evidence="3">Double zinc ribbon</fullName>
    </submittedName>
</protein>
<dbReference type="Proteomes" id="UP000030787">
    <property type="component" value="Chromosome"/>
</dbReference>
<evidence type="ECO:0000256" key="1">
    <source>
        <dbReference type="SAM" id="Phobius"/>
    </source>
</evidence>
<feature type="transmembrane region" description="Helical" evidence="1">
    <location>
        <begin position="128"/>
        <end position="144"/>
    </location>
</feature>
<evidence type="ECO:0000313" key="3">
    <source>
        <dbReference type="EMBL" id="AIZ56356.1"/>
    </source>
</evidence>